<keyword evidence="9" id="KW-1185">Reference proteome</keyword>
<accession>A0A9E8RXY5</accession>
<reference evidence="8" key="1">
    <citation type="submission" date="2022-09" db="EMBL/GenBank/DDBJ databases">
        <title>Complete Genomes of Fervidibacillus albus and Fervidibacillus halotolerans isolated from tidal flat sediments.</title>
        <authorList>
            <person name="Kwon K.K."/>
            <person name="Yang S.-H."/>
            <person name="Park M.J."/>
            <person name="Oh H.-M."/>
        </authorList>
    </citation>
    <scope>NUCLEOTIDE SEQUENCE</scope>
    <source>
        <strain evidence="8">MEBiC13594</strain>
    </source>
</reference>
<dbReference type="GO" id="GO:0008934">
    <property type="term" value="F:inositol monophosphate 1-phosphatase activity"/>
    <property type="evidence" value="ECO:0007669"/>
    <property type="project" value="TreeGrafter"/>
</dbReference>
<proteinExistence type="predicted"/>
<dbReference type="PANTHER" id="PTHR20854:SF4">
    <property type="entry name" value="INOSITOL-1-MONOPHOSPHATASE-RELATED"/>
    <property type="match status" value="1"/>
</dbReference>
<sequence>MINWTEIDQFTKEWIKEAGKRIRQSLSEQLHISTKANPNDLVTNIDKDTERFFIERIRKTFPNHKILGEEGFGDELKSTEGVIWVIDPIDGTMNLVHMQRNFTISIGIFENGKGKLAYIYDVMNDELYHAMNGSGAFFNGKRLPKLLDKPLSECIIGLNSIWLTENRRIDHRMLTPLVKGARGTRSIGSAALEMGYIATGWMDVYISLRLSPWDFAAGMIIIEELGGKATKLTGEPLSILEKSSVFFAGPAVHEQILKQYLSEYVEK</sequence>
<dbReference type="FunFam" id="3.30.540.10:FF:000003">
    <property type="entry name" value="Inositol-1-monophosphatase"/>
    <property type="match status" value="1"/>
</dbReference>
<name>A0A9E8RXY5_9BACI</name>
<comment type="catalytic activity">
    <reaction evidence="1">
        <text>a myo-inositol phosphate + H2O = myo-inositol + phosphate</text>
        <dbReference type="Rhea" id="RHEA:24056"/>
        <dbReference type="ChEBI" id="CHEBI:15377"/>
        <dbReference type="ChEBI" id="CHEBI:17268"/>
        <dbReference type="ChEBI" id="CHEBI:43474"/>
        <dbReference type="ChEBI" id="CHEBI:84139"/>
        <dbReference type="EC" id="3.1.3.25"/>
    </reaction>
</comment>
<dbReference type="PROSITE" id="PS00630">
    <property type="entry name" value="IMP_2"/>
    <property type="match status" value="1"/>
</dbReference>
<dbReference type="EC" id="3.1.3.25" evidence="3"/>
<feature type="binding site" evidence="7">
    <location>
        <position position="87"/>
    </location>
    <ligand>
        <name>Mg(2+)</name>
        <dbReference type="ChEBI" id="CHEBI:18420"/>
        <label>1</label>
        <note>catalytic</note>
    </ligand>
</feature>
<protein>
    <recommendedName>
        <fullName evidence="3">inositol-phosphate phosphatase</fullName>
        <ecNumber evidence="3">3.1.3.25</ecNumber>
    </recommendedName>
</protein>
<dbReference type="Gene3D" id="3.30.540.10">
    <property type="entry name" value="Fructose-1,6-Bisphosphatase, subunit A, domain 1"/>
    <property type="match status" value="1"/>
</dbReference>
<evidence type="ECO:0000256" key="1">
    <source>
        <dbReference type="ARBA" id="ARBA00001033"/>
    </source>
</evidence>
<dbReference type="AlphaFoldDB" id="A0A9E8RXY5"/>
<dbReference type="Gene3D" id="3.40.190.80">
    <property type="match status" value="1"/>
</dbReference>
<evidence type="ECO:0000256" key="2">
    <source>
        <dbReference type="ARBA" id="ARBA00001946"/>
    </source>
</evidence>
<evidence type="ECO:0000256" key="6">
    <source>
        <dbReference type="ARBA" id="ARBA00022842"/>
    </source>
</evidence>
<keyword evidence="4 7" id="KW-0479">Metal-binding</keyword>
<evidence type="ECO:0000313" key="9">
    <source>
        <dbReference type="Proteomes" id="UP001164726"/>
    </source>
</evidence>
<feature type="binding site" evidence="7">
    <location>
        <position position="69"/>
    </location>
    <ligand>
        <name>Mg(2+)</name>
        <dbReference type="ChEBI" id="CHEBI:18420"/>
        <label>1</label>
        <note>catalytic</note>
    </ligand>
</feature>
<dbReference type="Proteomes" id="UP001164726">
    <property type="component" value="Chromosome"/>
</dbReference>
<comment type="cofactor">
    <cofactor evidence="2 7">
        <name>Mg(2+)</name>
        <dbReference type="ChEBI" id="CHEBI:18420"/>
    </cofactor>
</comment>
<evidence type="ECO:0000256" key="7">
    <source>
        <dbReference type="PIRSR" id="PIRSR600760-2"/>
    </source>
</evidence>
<dbReference type="GO" id="GO:0046854">
    <property type="term" value="P:phosphatidylinositol phosphate biosynthetic process"/>
    <property type="evidence" value="ECO:0007669"/>
    <property type="project" value="InterPro"/>
</dbReference>
<dbReference type="GO" id="GO:0046872">
    <property type="term" value="F:metal ion binding"/>
    <property type="evidence" value="ECO:0007669"/>
    <property type="project" value="UniProtKB-KW"/>
</dbReference>
<keyword evidence="6 7" id="KW-0460">Magnesium</keyword>
<evidence type="ECO:0000313" key="8">
    <source>
        <dbReference type="EMBL" id="WAA13245.1"/>
    </source>
</evidence>
<dbReference type="GO" id="GO:0006020">
    <property type="term" value="P:inositol metabolic process"/>
    <property type="evidence" value="ECO:0007669"/>
    <property type="project" value="TreeGrafter"/>
</dbReference>
<feature type="binding site" evidence="7">
    <location>
        <position position="89"/>
    </location>
    <ligand>
        <name>Mg(2+)</name>
        <dbReference type="ChEBI" id="CHEBI:18420"/>
        <label>1</label>
        <note>catalytic</note>
    </ligand>
</feature>
<dbReference type="PANTHER" id="PTHR20854">
    <property type="entry name" value="INOSITOL MONOPHOSPHATASE"/>
    <property type="match status" value="1"/>
</dbReference>
<dbReference type="CDD" id="cd01637">
    <property type="entry name" value="IMPase_like"/>
    <property type="match status" value="1"/>
</dbReference>
<dbReference type="InterPro" id="IPR020550">
    <property type="entry name" value="Inositol_monophosphatase_CS"/>
</dbReference>
<gene>
    <name evidence="8" type="ORF">OE105_03735</name>
</gene>
<evidence type="ECO:0000256" key="5">
    <source>
        <dbReference type="ARBA" id="ARBA00022801"/>
    </source>
</evidence>
<dbReference type="Pfam" id="PF00459">
    <property type="entry name" value="Inositol_P"/>
    <property type="match status" value="1"/>
</dbReference>
<dbReference type="EMBL" id="CP106877">
    <property type="protein sequence ID" value="WAA13245.1"/>
    <property type="molecule type" value="Genomic_DNA"/>
</dbReference>
<dbReference type="PRINTS" id="PR00377">
    <property type="entry name" value="IMPHPHTASES"/>
</dbReference>
<feature type="binding site" evidence="7">
    <location>
        <position position="90"/>
    </location>
    <ligand>
        <name>Mg(2+)</name>
        <dbReference type="ChEBI" id="CHEBI:18420"/>
        <label>2</label>
    </ligand>
</feature>
<evidence type="ECO:0000256" key="3">
    <source>
        <dbReference type="ARBA" id="ARBA00013106"/>
    </source>
</evidence>
<dbReference type="InterPro" id="IPR000760">
    <property type="entry name" value="Inositol_monophosphatase-like"/>
</dbReference>
<evidence type="ECO:0000256" key="4">
    <source>
        <dbReference type="ARBA" id="ARBA00022723"/>
    </source>
</evidence>
<dbReference type="GO" id="GO:0007165">
    <property type="term" value="P:signal transduction"/>
    <property type="evidence" value="ECO:0007669"/>
    <property type="project" value="TreeGrafter"/>
</dbReference>
<dbReference type="SUPFAM" id="SSF56655">
    <property type="entry name" value="Carbohydrate phosphatase"/>
    <property type="match status" value="1"/>
</dbReference>
<dbReference type="KEGG" id="fhl:OE105_03735"/>
<organism evidence="8 9">
    <name type="scientific">Fervidibacillus halotolerans</name>
    <dbReference type="NCBI Taxonomy" id="2980027"/>
    <lineage>
        <taxon>Bacteria</taxon>
        <taxon>Bacillati</taxon>
        <taxon>Bacillota</taxon>
        <taxon>Bacilli</taxon>
        <taxon>Bacillales</taxon>
        <taxon>Bacillaceae</taxon>
        <taxon>Fervidibacillus</taxon>
    </lineage>
</organism>
<keyword evidence="5" id="KW-0378">Hydrolase</keyword>
<dbReference type="RefSeq" id="WP_275421396.1">
    <property type="nucleotide sequence ID" value="NZ_CP106877.1"/>
</dbReference>
<feature type="binding site" evidence="7">
    <location>
        <position position="214"/>
    </location>
    <ligand>
        <name>Mg(2+)</name>
        <dbReference type="ChEBI" id="CHEBI:18420"/>
        <label>1</label>
        <note>catalytic</note>
    </ligand>
</feature>